<reference evidence="3" key="1">
    <citation type="submission" date="2015-01" db="EMBL/GenBank/DDBJ databases">
        <title>Draft genome sequence of Rhodococcus pyridinivorans strain KG-16, a hydrocarbon-degrading bacterium.</title>
        <authorList>
            <person name="Aggarwal R.K."/>
            <person name="Dawar C."/>
        </authorList>
    </citation>
    <scope>NUCLEOTIDE SEQUENCE [LARGE SCALE GENOMIC DNA]</scope>
    <source>
        <strain evidence="3">KG-16</strain>
    </source>
</reference>
<organism evidence="2 3">
    <name type="scientific">Rhodococcus pyridinivorans KG-16</name>
    <dbReference type="NCBI Taxonomy" id="1441730"/>
    <lineage>
        <taxon>Bacteria</taxon>
        <taxon>Bacillati</taxon>
        <taxon>Actinomycetota</taxon>
        <taxon>Actinomycetes</taxon>
        <taxon>Mycobacteriales</taxon>
        <taxon>Nocardiaceae</taxon>
        <taxon>Rhodococcus</taxon>
    </lineage>
</organism>
<dbReference type="EMBL" id="AZXY01000008">
    <property type="protein sequence ID" value="KSZ57597.1"/>
    <property type="molecule type" value="Genomic_DNA"/>
</dbReference>
<dbReference type="RefSeq" id="WP_060652841.1">
    <property type="nucleotide sequence ID" value="NZ_AZXY01000008.1"/>
</dbReference>
<name>A0A0V9UHY8_9NOCA</name>
<evidence type="ECO:0000313" key="2">
    <source>
        <dbReference type="EMBL" id="KSZ57597.1"/>
    </source>
</evidence>
<dbReference type="PANTHER" id="PTHR43194:SF2">
    <property type="entry name" value="PEROXISOMAL MEMBRANE PROTEIN LPX1"/>
    <property type="match status" value="1"/>
</dbReference>
<dbReference type="SUPFAM" id="SSF53474">
    <property type="entry name" value="alpha/beta-Hydrolases"/>
    <property type="match status" value="1"/>
</dbReference>
<dbReference type="PANTHER" id="PTHR43194">
    <property type="entry name" value="HYDROLASE ALPHA/BETA FOLD FAMILY"/>
    <property type="match status" value="1"/>
</dbReference>
<dbReference type="InterPro" id="IPR000073">
    <property type="entry name" value="AB_hydrolase_1"/>
</dbReference>
<evidence type="ECO:0000313" key="3">
    <source>
        <dbReference type="Proteomes" id="UP000053060"/>
    </source>
</evidence>
<dbReference type="InterPro" id="IPR050228">
    <property type="entry name" value="Carboxylesterase_BioH"/>
</dbReference>
<feature type="domain" description="AB hydrolase-1" evidence="1">
    <location>
        <begin position="24"/>
        <end position="253"/>
    </location>
</feature>
<dbReference type="InterPro" id="IPR029058">
    <property type="entry name" value="AB_hydrolase_fold"/>
</dbReference>
<dbReference type="Gene3D" id="3.40.50.1820">
    <property type="entry name" value="alpha/beta hydrolase"/>
    <property type="match status" value="1"/>
</dbReference>
<dbReference type="Pfam" id="PF12697">
    <property type="entry name" value="Abhydrolase_6"/>
    <property type="match status" value="1"/>
</dbReference>
<proteinExistence type="predicted"/>
<dbReference type="Proteomes" id="UP000053060">
    <property type="component" value="Unassembled WGS sequence"/>
</dbReference>
<dbReference type="PATRIC" id="fig|1441730.3.peg.3466"/>
<dbReference type="GO" id="GO:0003824">
    <property type="term" value="F:catalytic activity"/>
    <property type="evidence" value="ECO:0007669"/>
    <property type="project" value="UniProtKB-ARBA"/>
</dbReference>
<gene>
    <name evidence="2" type="ORF">Z045_16640</name>
</gene>
<evidence type="ECO:0000259" key="1">
    <source>
        <dbReference type="Pfam" id="PF12697"/>
    </source>
</evidence>
<sequence length="262" mass="27297">MVVHIESRDGTTIGFRRLGHGPGLVVVHGSIATGDEWSRVASALADRFTVHLVDRRGRGLSGDADAYSIDTEIADIAAVLDAAGPDASLVGHSYGALCALAAVASGVDVPGLVLYEPPVPVAGPLAGAALEPYAAAVAAGDLDRALTIAMIDILRVPAAGVDRLRGTPIWSRMAELAPTWVRELRVIDGHGPDVSTYASVTTPTLFLQGSRTAQHHVVATEALRAVMPDTRLVEFAGHEHFAHVTTPTAVADAIAEFLTAVR</sequence>
<comment type="caution">
    <text evidence="2">The sequence shown here is derived from an EMBL/GenBank/DDBJ whole genome shotgun (WGS) entry which is preliminary data.</text>
</comment>
<accession>A0A0V9UHY8</accession>
<dbReference type="AlphaFoldDB" id="A0A0V9UHY8"/>
<protein>
    <recommendedName>
        <fullName evidence="1">AB hydrolase-1 domain-containing protein</fullName>
    </recommendedName>
</protein>
<reference evidence="2 3" key="2">
    <citation type="journal article" date="2016" name="Genome Announc.">
        <title>Draft Genome Sequence of a Versatile Hydrocarbon-Degrading Bacterium, Rhodococcus pyridinivorans Strain KG-16, Collected from Oil Fields in India.</title>
        <authorList>
            <person name="Aggarwal R.K."/>
            <person name="Dawar C."/>
            <person name="Phanindranath R."/>
            <person name="Mutnuri L."/>
            <person name="Dayal A.M."/>
        </authorList>
    </citation>
    <scope>NUCLEOTIDE SEQUENCE [LARGE SCALE GENOMIC DNA]</scope>
    <source>
        <strain evidence="2 3">KG-16</strain>
    </source>
</reference>